<evidence type="ECO:0000256" key="4">
    <source>
        <dbReference type="ARBA" id="ARBA00022475"/>
    </source>
</evidence>
<dbReference type="STRING" id="1280941.HY2_03325"/>
<evidence type="ECO:0000256" key="8">
    <source>
        <dbReference type="ARBA" id="ARBA00022692"/>
    </source>
</evidence>
<evidence type="ECO:0000256" key="9">
    <source>
        <dbReference type="ARBA" id="ARBA00022737"/>
    </source>
</evidence>
<evidence type="ECO:0000256" key="3">
    <source>
        <dbReference type="ARBA" id="ARBA00004651"/>
    </source>
</evidence>
<sequence>MIPLLSSIPFLVHFTLSVLAAIRLLYRKRAVNTTLAWLFLLFGLPIIGVVLYLLFGDHRLGRRRMQMGERLRSFFLRVFNIEEATVPLNAAGSPRYEGLARAIQADTGFPVLPGFGTHFFTDAGALYKSMQADIDAAEDSVFLEFYILDPSGRVADVLSAVERAAKRGVECRILADDFGSKAFFRSVWPHNLERAGVHIVRSLPVNLLTSFSRRSDLRNHRKILVCDQSAAYVGSYNLADPKLFKTDRGVGQWIDMMMRVEGPVVDAITSVFLSDFLFDSVGHANIGRADLNALPIEARENTHEGTSVSMQVLPSGPEMRNPTIYEVLVAIIYSAQERLRIVSPYFIPDPAVQLALVSAAKRGVDVEVIVPERLDSRLAQFASQSAYRELLQAGVRLIRYRGGLLHTKIVLADDEIALFGTLNVDMRSFYLNLELTLVIYDSATSATLWQETDSYLPDSQPLDLGTWEKRPEWHKLTENILRLASPIL</sequence>
<dbReference type="RefSeq" id="WP_034827635.1">
    <property type="nucleotide sequence ID" value="NZ_AWFA01000034.1"/>
</dbReference>
<evidence type="ECO:0000313" key="16">
    <source>
        <dbReference type="EMBL" id="RAN33238.1"/>
    </source>
</evidence>
<evidence type="ECO:0000256" key="2">
    <source>
        <dbReference type="ARBA" id="ARBA00004613"/>
    </source>
</evidence>
<accession>A0A328JU97</accession>
<evidence type="ECO:0000256" key="7">
    <source>
        <dbReference type="ARBA" id="ARBA00022679"/>
    </source>
</evidence>
<comment type="subcellular location">
    <subcellularLocation>
        <location evidence="3">Cell membrane</location>
        <topology evidence="3">Multi-pass membrane protein</topology>
    </subcellularLocation>
    <subcellularLocation>
        <location evidence="2">Secreted</location>
    </subcellularLocation>
</comment>
<dbReference type="GO" id="GO:0008808">
    <property type="term" value="F:cardiolipin synthase activity"/>
    <property type="evidence" value="ECO:0007669"/>
    <property type="project" value="UniProtKB-UniRule"/>
</dbReference>
<keyword evidence="10" id="KW-1133">Transmembrane helix</keyword>
<evidence type="ECO:0000256" key="12">
    <source>
        <dbReference type="ARBA" id="ARBA00023136"/>
    </source>
</evidence>
<dbReference type="GO" id="GO:0005576">
    <property type="term" value="C:extracellular region"/>
    <property type="evidence" value="ECO:0007669"/>
    <property type="project" value="UniProtKB-SubCell"/>
</dbReference>
<dbReference type="PANTHER" id="PTHR21248:SF22">
    <property type="entry name" value="PHOSPHOLIPASE D"/>
    <property type="match status" value="1"/>
</dbReference>
<proteinExistence type="predicted"/>
<evidence type="ECO:0000256" key="14">
    <source>
        <dbReference type="ARBA" id="ARBA00023264"/>
    </source>
</evidence>
<evidence type="ECO:0000256" key="5">
    <source>
        <dbReference type="ARBA" id="ARBA00022516"/>
    </source>
</evidence>
<dbReference type="InterPro" id="IPR001736">
    <property type="entry name" value="PLipase_D/transphosphatidylase"/>
</dbReference>
<dbReference type="Proteomes" id="UP000249123">
    <property type="component" value="Unassembled WGS sequence"/>
</dbReference>
<organism evidence="16 17">
    <name type="scientific">Hyphomonas pacifica</name>
    <dbReference type="NCBI Taxonomy" id="1280941"/>
    <lineage>
        <taxon>Bacteria</taxon>
        <taxon>Pseudomonadati</taxon>
        <taxon>Pseudomonadota</taxon>
        <taxon>Alphaproteobacteria</taxon>
        <taxon>Hyphomonadales</taxon>
        <taxon>Hyphomonadaceae</taxon>
        <taxon>Hyphomonas</taxon>
    </lineage>
</organism>
<keyword evidence="8" id="KW-0812">Transmembrane</keyword>
<dbReference type="EC" id="2.7.8.-" evidence="15"/>
<accession>A0A062U0G9</accession>
<evidence type="ECO:0000256" key="1">
    <source>
        <dbReference type="ARBA" id="ARBA00003145"/>
    </source>
</evidence>
<comment type="caution">
    <text evidence="16">The sequence shown here is derived from an EMBL/GenBank/DDBJ whole genome shotgun (WGS) entry which is preliminary data.</text>
</comment>
<evidence type="ECO:0000256" key="10">
    <source>
        <dbReference type="ARBA" id="ARBA00022989"/>
    </source>
</evidence>
<evidence type="ECO:0000256" key="13">
    <source>
        <dbReference type="ARBA" id="ARBA00023209"/>
    </source>
</evidence>
<dbReference type="eggNOG" id="COG1502">
    <property type="taxonomic scope" value="Bacteria"/>
</dbReference>
<dbReference type="GO" id="GO:0032049">
    <property type="term" value="P:cardiolipin biosynthetic process"/>
    <property type="evidence" value="ECO:0007669"/>
    <property type="project" value="UniProtKB-UniRule"/>
</dbReference>
<dbReference type="Pfam" id="PF13091">
    <property type="entry name" value="PLDc_2"/>
    <property type="match status" value="2"/>
</dbReference>
<dbReference type="GO" id="GO:0005886">
    <property type="term" value="C:plasma membrane"/>
    <property type="evidence" value="ECO:0007669"/>
    <property type="project" value="UniProtKB-SubCell"/>
</dbReference>
<gene>
    <name evidence="16" type="ORF">HY3_02490</name>
</gene>
<keyword evidence="12" id="KW-0472">Membrane</keyword>
<keyword evidence="4" id="KW-1003">Cell membrane</keyword>
<keyword evidence="14" id="KW-1208">Phospholipid metabolism</keyword>
<dbReference type="PROSITE" id="PS50035">
    <property type="entry name" value="PLD"/>
    <property type="match status" value="2"/>
</dbReference>
<evidence type="ECO:0000256" key="15">
    <source>
        <dbReference type="NCBIfam" id="TIGR04265"/>
    </source>
</evidence>
<evidence type="ECO:0000256" key="6">
    <source>
        <dbReference type="ARBA" id="ARBA00022525"/>
    </source>
</evidence>
<dbReference type="EMBL" id="AWFB01000023">
    <property type="protein sequence ID" value="RAN33238.1"/>
    <property type="molecule type" value="Genomic_DNA"/>
</dbReference>
<name>A0A062U0G9_9PROT</name>
<keyword evidence="9" id="KW-0677">Repeat</keyword>
<keyword evidence="17" id="KW-1185">Reference proteome</keyword>
<dbReference type="InterPro" id="IPR027379">
    <property type="entry name" value="CLS_N"/>
</dbReference>
<keyword evidence="11" id="KW-0443">Lipid metabolism</keyword>
<evidence type="ECO:0000313" key="17">
    <source>
        <dbReference type="Proteomes" id="UP000249123"/>
    </source>
</evidence>
<dbReference type="NCBIfam" id="TIGR04265">
    <property type="entry name" value="bac_cardiolipin"/>
    <property type="match status" value="1"/>
</dbReference>
<dbReference type="Pfam" id="PF13396">
    <property type="entry name" value="PLDc_N"/>
    <property type="match status" value="1"/>
</dbReference>
<dbReference type="InterPro" id="IPR022924">
    <property type="entry name" value="Cardiolipin_synthase"/>
</dbReference>
<protein>
    <recommendedName>
        <fullName evidence="15">Cardiolipin synthase</fullName>
        <ecNumber evidence="15">2.7.8.-</ecNumber>
    </recommendedName>
</protein>
<dbReference type="PANTHER" id="PTHR21248">
    <property type="entry name" value="CARDIOLIPIN SYNTHASE"/>
    <property type="match status" value="1"/>
</dbReference>
<keyword evidence="7" id="KW-0808">Transferase</keyword>
<keyword evidence="13" id="KW-0594">Phospholipid biosynthesis</keyword>
<keyword evidence="6" id="KW-0964">Secreted</keyword>
<keyword evidence="5" id="KW-0444">Lipid biosynthesis</keyword>
<dbReference type="OrthoDB" id="9762009at2"/>
<dbReference type="AlphaFoldDB" id="A0A062U0G9"/>
<dbReference type="SMART" id="SM00155">
    <property type="entry name" value="PLDc"/>
    <property type="match status" value="2"/>
</dbReference>
<dbReference type="InterPro" id="IPR025202">
    <property type="entry name" value="PLD-like_dom"/>
</dbReference>
<reference evidence="16 17" key="1">
    <citation type="submission" date="2013-04" db="EMBL/GenBank/DDBJ databases">
        <title>Hyphomonas sp. T24B3 Genome Sequencing.</title>
        <authorList>
            <person name="Lai Q."/>
            <person name="Shao Z."/>
        </authorList>
    </citation>
    <scope>NUCLEOTIDE SEQUENCE [LARGE SCALE GENOMIC DNA]</scope>
    <source>
        <strain evidence="16 17">T24B3</strain>
    </source>
</reference>
<dbReference type="SUPFAM" id="SSF56024">
    <property type="entry name" value="Phospholipase D/nuclease"/>
    <property type="match status" value="2"/>
</dbReference>
<comment type="function">
    <text evidence="1">Could be a virulence factor.</text>
</comment>
<evidence type="ECO:0000256" key="11">
    <source>
        <dbReference type="ARBA" id="ARBA00023098"/>
    </source>
</evidence>
<dbReference type="Gene3D" id="3.30.870.10">
    <property type="entry name" value="Endonuclease Chain A"/>
    <property type="match status" value="2"/>
</dbReference>